<keyword evidence="3" id="KW-1185">Reference proteome</keyword>
<gene>
    <name evidence="2" type="ORF">SNEC2469_LOCUS25732</name>
</gene>
<evidence type="ECO:0000313" key="3">
    <source>
        <dbReference type="Proteomes" id="UP000601435"/>
    </source>
</evidence>
<feature type="compositionally biased region" description="Polar residues" evidence="1">
    <location>
        <begin position="105"/>
        <end position="115"/>
    </location>
</feature>
<feature type="region of interest" description="Disordered" evidence="1">
    <location>
        <begin position="86"/>
        <end position="115"/>
    </location>
</feature>
<name>A0A812ZYV7_9DINO</name>
<dbReference type="Proteomes" id="UP000601435">
    <property type="component" value="Unassembled WGS sequence"/>
</dbReference>
<proteinExistence type="predicted"/>
<feature type="region of interest" description="Disordered" evidence="1">
    <location>
        <begin position="1"/>
        <end position="47"/>
    </location>
</feature>
<evidence type="ECO:0000313" key="2">
    <source>
        <dbReference type="EMBL" id="CAE7843422.1"/>
    </source>
</evidence>
<accession>A0A812ZYV7</accession>
<evidence type="ECO:0000256" key="1">
    <source>
        <dbReference type="SAM" id="MobiDB-lite"/>
    </source>
</evidence>
<comment type="caution">
    <text evidence="2">The sequence shown here is derived from an EMBL/GenBank/DDBJ whole genome shotgun (WGS) entry which is preliminary data.</text>
</comment>
<dbReference type="AlphaFoldDB" id="A0A812ZYV7"/>
<sequence>MTIDTVSQEEPGFFNTYMPSGGGGNRGHPNGILRSVIPRHPSEVPEAKRAEDAINLLRIETSYVTHMRISTPEAVVSAAYHAPAGWKEMKESNPESPGKPLRSTLIHQSGQSHYR</sequence>
<organism evidence="2 3">
    <name type="scientific">Symbiodinium necroappetens</name>
    <dbReference type="NCBI Taxonomy" id="1628268"/>
    <lineage>
        <taxon>Eukaryota</taxon>
        <taxon>Sar</taxon>
        <taxon>Alveolata</taxon>
        <taxon>Dinophyceae</taxon>
        <taxon>Suessiales</taxon>
        <taxon>Symbiodiniaceae</taxon>
        <taxon>Symbiodinium</taxon>
    </lineage>
</organism>
<reference evidence="2" key="1">
    <citation type="submission" date="2021-02" db="EMBL/GenBank/DDBJ databases">
        <authorList>
            <person name="Dougan E. K."/>
            <person name="Rhodes N."/>
            <person name="Thang M."/>
            <person name="Chan C."/>
        </authorList>
    </citation>
    <scope>NUCLEOTIDE SEQUENCE</scope>
</reference>
<protein>
    <submittedName>
        <fullName evidence="2">Uncharacterized protein</fullName>
    </submittedName>
</protein>
<dbReference type="EMBL" id="CAJNJA010051141">
    <property type="protein sequence ID" value="CAE7843422.1"/>
    <property type="molecule type" value="Genomic_DNA"/>
</dbReference>